<keyword evidence="5 16" id="KW-1133">Transmembrane helix</keyword>
<feature type="transmembrane region" description="Helical" evidence="16">
    <location>
        <begin position="100"/>
        <end position="119"/>
    </location>
</feature>
<dbReference type="Proteomes" id="UP000095287">
    <property type="component" value="Unplaced"/>
</dbReference>
<dbReference type="GO" id="GO:0045211">
    <property type="term" value="C:postsynaptic membrane"/>
    <property type="evidence" value="ECO:0007669"/>
    <property type="project" value="UniProtKB-SubCell"/>
</dbReference>
<feature type="transmembrane region" description="Helical" evidence="16">
    <location>
        <begin position="69"/>
        <end position="93"/>
    </location>
</feature>
<proteinExistence type="predicted"/>
<keyword evidence="14" id="KW-0407">Ion channel</keyword>
<feature type="transmembrane region" description="Helical" evidence="16">
    <location>
        <begin position="292"/>
        <end position="312"/>
    </location>
</feature>
<evidence type="ECO:0000313" key="19">
    <source>
        <dbReference type="WBParaSite" id="L893_g17158.t1"/>
    </source>
</evidence>
<sequence>MHGHGYTTSDIDYFWGQKQTDNPDTAVAFADFTLPQFKQTGYRVNITKATTSSGVYVRLYFEIMLSRNLGFYLMNIIVPSVLIVTISWVSFWLNREASPARVGLGVTTVLTMTTLITTTNNSMPKVSYIKGLDVFLNFCFVMVFASLVEYAVVSYMNKKLAQRREKRRKQAEQMQPVEVPMFNNHLLPPIKTPPHMSYEMVAMHSGSSSPSKSLLQTDPYGMMTTSGHPQYGSMNHLVEIPGDCDCRTIPLVQHPRLVAETTLWPAPFGRAKKATKTCRSVTPSKIDKYSRYIFPLSFITFNVAYWTIMTVLSTMSMNLNFRAFKDH</sequence>
<evidence type="ECO:0000256" key="5">
    <source>
        <dbReference type="ARBA" id="ARBA00022989"/>
    </source>
</evidence>
<dbReference type="GO" id="GO:0005254">
    <property type="term" value="F:chloride channel activity"/>
    <property type="evidence" value="ECO:0007669"/>
    <property type="project" value="UniProtKB-KW"/>
</dbReference>
<evidence type="ECO:0000259" key="17">
    <source>
        <dbReference type="Pfam" id="PF02932"/>
    </source>
</evidence>
<keyword evidence="3 16" id="KW-0812">Transmembrane</keyword>
<keyword evidence="13" id="KW-0628">Postsynaptic cell membrane</keyword>
<keyword evidence="10" id="KW-0869">Chloride channel</keyword>
<dbReference type="InterPro" id="IPR006029">
    <property type="entry name" value="Neurotrans-gated_channel_TM"/>
</dbReference>
<organism evidence="18 19">
    <name type="scientific">Steinernema glaseri</name>
    <dbReference type="NCBI Taxonomy" id="37863"/>
    <lineage>
        <taxon>Eukaryota</taxon>
        <taxon>Metazoa</taxon>
        <taxon>Ecdysozoa</taxon>
        <taxon>Nematoda</taxon>
        <taxon>Chromadorea</taxon>
        <taxon>Rhabditida</taxon>
        <taxon>Tylenchina</taxon>
        <taxon>Panagrolaimomorpha</taxon>
        <taxon>Strongyloidoidea</taxon>
        <taxon>Steinernematidae</taxon>
        <taxon>Steinernema</taxon>
    </lineage>
</organism>
<dbReference type="InterPro" id="IPR038050">
    <property type="entry name" value="Neuro_actylchol_rec"/>
</dbReference>
<evidence type="ECO:0000256" key="7">
    <source>
        <dbReference type="ARBA" id="ARBA00023065"/>
    </source>
</evidence>
<evidence type="ECO:0000256" key="2">
    <source>
        <dbReference type="ARBA" id="ARBA00022475"/>
    </source>
</evidence>
<evidence type="ECO:0000256" key="13">
    <source>
        <dbReference type="ARBA" id="ARBA00023257"/>
    </source>
</evidence>
<dbReference type="InterPro" id="IPR036719">
    <property type="entry name" value="Neuro-gated_channel_TM_sf"/>
</dbReference>
<keyword evidence="4" id="KW-0732">Signal</keyword>
<dbReference type="PRINTS" id="PR00253">
    <property type="entry name" value="GABAARECEPTR"/>
</dbReference>
<dbReference type="CDD" id="cd19049">
    <property type="entry name" value="LGIC_TM_anion"/>
    <property type="match status" value="1"/>
</dbReference>
<evidence type="ECO:0000256" key="9">
    <source>
        <dbReference type="ARBA" id="ARBA00023157"/>
    </source>
</evidence>
<evidence type="ECO:0000256" key="4">
    <source>
        <dbReference type="ARBA" id="ARBA00022729"/>
    </source>
</evidence>
<dbReference type="FunFam" id="1.20.58.390:FF:000067">
    <property type="entry name" value="Glycine receptor subunit alpha-2"/>
    <property type="match status" value="1"/>
</dbReference>
<evidence type="ECO:0000256" key="15">
    <source>
        <dbReference type="ARBA" id="ARBA00034104"/>
    </source>
</evidence>
<keyword evidence="8 16" id="KW-0472">Membrane</keyword>
<dbReference type="PANTHER" id="PTHR18945">
    <property type="entry name" value="NEUROTRANSMITTER GATED ION CHANNEL"/>
    <property type="match status" value="1"/>
</dbReference>
<evidence type="ECO:0000313" key="18">
    <source>
        <dbReference type="Proteomes" id="UP000095287"/>
    </source>
</evidence>
<feature type="domain" description="Neurotransmitter-gated ion-channel transmembrane" evidence="17">
    <location>
        <begin position="76"/>
        <end position="306"/>
    </location>
</feature>
<dbReference type="SUPFAM" id="SSF90112">
    <property type="entry name" value="Neurotransmitter-gated ion-channel transmembrane pore"/>
    <property type="match status" value="1"/>
</dbReference>
<evidence type="ECO:0000256" key="11">
    <source>
        <dbReference type="ARBA" id="ARBA00023180"/>
    </source>
</evidence>
<evidence type="ECO:0000256" key="16">
    <source>
        <dbReference type="SAM" id="Phobius"/>
    </source>
</evidence>
<dbReference type="InterPro" id="IPR006028">
    <property type="entry name" value="GABAA/Glycine_rcpt"/>
</dbReference>
<keyword evidence="7" id="KW-0406">Ion transport</keyword>
<comment type="subcellular location">
    <subcellularLocation>
        <location evidence="15">Postsynaptic cell membrane</location>
        <topology evidence="15">Multi-pass membrane protein</topology>
    </subcellularLocation>
</comment>
<keyword evidence="9" id="KW-1015">Disulfide bond</keyword>
<evidence type="ECO:0000256" key="14">
    <source>
        <dbReference type="ARBA" id="ARBA00023303"/>
    </source>
</evidence>
<keyword evidence="2" id="KW-1003">Cell membrane</keyword>
<protein>
    <submittedName>
        <fullName evidence="19">Neur_chan_memb domain-containing protein</fullName>
    </submittedName>
</protein>
<keyword evidence="1" id="KW-0813">Transport</keyword>
<evidence type="ECO:0000256" key="6">
    <source>
        <dbReference type="ARBA" id="ARBA00023018"/>
    </source>
</evidence>
<evidence type="ECO:0000256" key="10">
    <source>
        <dbReference type="ARBA" id="ARBA00023173"/>
    </source>
</evidence>
<dbReference type="Gene3D" id="1.20.58.390">
    <property type="entry name" value="Neurotransmitter-gated ion-channel transmembrane domain"/>
    <property type="match status" value="2"/>
</dbReference>
<keyword evidence="6" id="KW-0770">Synapse</keyword>
<name>A0A1I7YK23_9BILA</name>
<reference evidence="19" key="1">
    <citation type="submission" date="2016-11" db="UniProtKB">
        <authorList>
            <consortium name="WormBaseParasite"/>
        </authorList>
    </citation>
    <scope>IDENTIFICATION</scope>
</reference>
<evidence type="ECO:0000256" key="12">
    <source>
        <dbReference type="ARBA" id="ARBA00023214"/>
    </source>
</evidence>
<keyword evidence="12" id="KW-0868">Chloride</keyword>
<dbReference type="GO" id="GO:0004888">
    <property type="term" value="F:transmembrane signaling receptor activity"/>
    <property type="evidence" value="ECO:0007669"/>
    <property type="project" value="InterPro"/>
</dbReference>
<dbReference type="InterPro" id="IPR006201">
    <property type="entry name" value="Neur_channel"/>
</dbReference>
<dbReference type="WBParaSite" id="L893_g17158.t1">
    <property type="protein sequence ID" value="L893_g17158.t1"/>
    <property type="gene ID" value="L893_g17158"/>
</dbReference>
<keyword evidence="18" id="KW-1185">Reference proteome</keyword>
<dbReference type="GO" id="GO:0034707">
    <property type="term" value="C:chloride channel complex"/>
    <property type="evidence" value="ECO:0007669"/>
    <property type="project" value="UniProtKB-KW"/>
</dbReference>
<feature type="transmembrane region" description="Helical" evidence="16">
    <location>
        <begin position="134"/>
        <end position="157"/>
    </location>
</feature>
<accession>A0A1I7YK23</accession>
<evidence type="ECO:0000256" key="3">
    <source>
        <dbReference type="ARBA" id="ARBA00022692"/>
    </source>
</evidence>
<evidence type="ECO:0000256" key="1">
    <source>
        <dbReference type="ARBA" id="ARBA00022448"/>
    </source>
</evidence>
<keyword evidence="11" id="KW-0325">Glycoprotein</keyword>
<dbReference type="GO" id="GO:0005230">
    <property type="term" value="F:extracellular ligand-gated monoatomic ion channel activity"/>
    <property type="evidence" value="ECO:0007669"/>
    <property type="project" value="UniProtKB-ARBA"/>
</dbReference>
<dbReference type="Pfam" id="PF02932">
    <property type="entry name" value="Neur_chan_memb"/>
    <property type="match status" value="1"/>
</dbReference>
<evidence type="ECO:0000256" key="8">
    <source>
        <dbReference type="ARBA" id="ARBA00023136"/>
    </source>
</evidence>
<dbReference type="AlphaFoldDB" id="A0A1I7YK23"/>